<protein>
    <submittedName>
        <fullName evidence="2">Uncharacterized protein</fullName>
    </submittedName>
</protein>
<name>A0ABN9LFH0_9NEOB</name>
<comment type="caution">
    <text evidence="2">The sequence shown here is derived from an EMBL/GenBank/DDBJ whole genome shotgun (WGS) entry which is preliminary data.</text>
</comment>
<dbReference type="Proteomes" id="UP001176940">
    <property type="component" value="Unassembled WGS sequence"/>
</dbReference>
<gene>
    <name evidence="2" type="ORF">RIMI_LOCUS7407310</name>
</gene>
<dbReference type="InterPro" id="IPR031559">
    <property type="entry name" value="SMG1"/>
</dbReference>
<evidence type="ECO:0000256" key="1">
    <source>
        <dbReference type="SAM" id="MobiDB-lite"/>
    </source>
</evidence>
<dbReference type="EMBL" id="CAUEEQ010014021">
    <property type="protein sequence ID" value="CAJ0937999.1"/>
    <property type="molecule type" value="Genomic_DNA"/>
</dbReference>
<accession>A0ABN9LFH0</accession>
<sequence>MRCVTAANQVFSSETVLTAANECVGVLLGSLDPNMAIHCEMVIAYGLDQLENCQTSGTDYIISVLNLLTLIVEQINTKLPSSFVEKLFVPTSKLLALRFHKEKEVIGAANSLYQAVLTLKNIPVLETAYKLILGEITCALNSLLGFLQLAEACAEIQHESFKNHTYGVDSAKFVAVFDLNVLTTIGNAKNSLIGMWALSPTVFALLSKTLTVVHKEIAVHYPEVQYSVLCTLYSHCTRHEHFISSSLSSSSPSLFDGAVISTVTTATKKHFSVILNLLGMLLKKDDIYQDSRKLLMNWAAEVAVLMKKSDTYAPLFSLPSFHNFCKGLLANTLSEDGNITLQACNSLHVLSSSLPEDLLQRYAPEDCWGLLLSRSLGIFGIDQQIVGEKVSDPKKSSRKCKVCTAKLPSTYGKKLCQSCTDEVLRAEQPSLLDSIRSLIKDEVHSSMATFSQMSVPQPPPPKKRKKAPVESDPDSGEIQSSGSEDNWENEGSTSTPTCRSENKKYYFSSEDMSELIGLVRSTMGVEDQEVTLTVHDEMFEGLKPKDQKGFPVHMNLRDLILHEWDLPEKGLTIPSELKNRYPLDGDNSLWETPKVDVQ</sequence>
<evidence type="ECO:0000313" key="2">
    <source>
        <dbReference type="EMBL" id="CAJ0937999.1"/>
    </source>
</evidence>
<evidence type="ECO:0000313" key="3">
    <source>
        <dbReference type="Proteomes" id="UP001176940"/>
    </source>
</evidence>
<feature type="region of interest" description="Disordered" evidence="1">
    <location>
        <begin position="449"/>
        <end position="500"/>
    </location>
</feature>
<reference evidence="2" key="1">
    <citation type="submission" date="2023-07" db="EMBL/GenBank/DDBJ databases">
        <authorList>
            <person name="Stuckert A."/>
        </authorList>
    </citation>
    <scope>NUCLEOTIDE SEQUENCE</scope>
</reference>
<organism evidence="2 3">
    <name type="scientific">Ranitomeya imitator</name>
    <name type="common">mimic poison frog</name>
    <dbReference type="NCBI Taxonomy" id="111125"/>
    <lineage>
        <taxon>Eukaryota</taxon>
        <taxon>Metazoa</taxon>
        <taxon>Chordata</taxon>
        <taxon>Craniata</taxon>
        <taxon>Vertebrata</taxon>
        <taxon>Euteleostomi</taxon>
        <taxon>Amphibia</taxon>
        <taxon>Batrachia</taxon>
        <taxon>Anura</taxon>
        <taxon>Neobatrachia</taxon>
        <taxon>Hyloidea</taxon>
        <taxon>Dendrobatidae</taxon>
        <taxon>Dendrobatinae</taxon>
        <taxon>Ranitomeya</taxon>
    </lineage>
</organism>
<feature type="compositionally biased region" description="Polar residues" evidence="1">
    <location>
        <begin position="477"/>
        <end position="499"/>
    </location>
</feature>
<dbReference type="Pfam" id="PF15785">
    <property type="entry name" value="SMG1"/>
    <property type="match status" value="1"/>
</dbReference>
<feature type="non-terminal residue" evidence="2">
    <location>
        <position position="598"/>
    </location>
</feature>
<proteinExistence type="predicted"/>
<keyword evidence="3" id="KW-1185">Reference proteome</keyword>